<gene>
    <name evidence="1" type="ORF">HII30_02145</name>
</gene>
<protein>
    <submittedName>
        <fullName evidence="1">Phospholipid methyltransferase</fullName>
    </submittedName>
</protein>
<proteinExistence type="predicted"/>
<dbReference type="EMBL" id="JABBPN010000002">
    <property type="protein sequence ID" value="NMO94588.1"/>
    <property type="molecule type" value="Genomic_DNA"/>
</dbReference>
<dbReference type="CDD" id="cd02440">
    <property type="entry name" value="AdoMet_MTases"/>
    <property type="match status" value="1"/>
</dbReference>
<dbReference type="RefSeq" id="WP_169503298.1">
    <property type="nucleotide sequence ID" value="NZ_JABBPN010000002.1"/>
</dbReference>
<accession>A0A848M0Y3</accession>
<keyword evidence="2" id="KW-1185">Reference proteome</keyword>
<sequence length="187" mass="21429">MFTHRWMFAKTFFNHPGQIGSITPSSRFLARLIMKSVPWEQVSSIAELGSGTGALTNSILEHINPDTRMILFEKDSRMQQNLTRTFPGIPAYSDALQLNRNIQQEGISNLDCVISGLPFFNFPETVRTQILDEIVQSLRPGGYFVAFQYSLQMRKELNKRFHIEKIRFTPLNVPPAFVYVCRKEAAL</sequence>
<dbReference type="Proteomes" id="UP000565468">
    <property type="component" value="Unassembled WGS sequence"/>
</dbReference>
<dbReference type="InterPro" id="IPR029063">
    <property type="entry name" value="SAM-dependent_MTases_sf"/>
</dbReference>
<dbReference type="GO" id="GO:0008168">
    <property type="term" value="F:methyltransferase activity"/>
    <property type="evidence" value="ECO:0007669"/>
    <property type="project" value="UniProtKB-KW"/>
</dbReference>
<dbReference type="AlphaFoldDB" id="A0A848M0Y3"/>
<evidence type="ECO:0000313" key="1">
    <source>
        <dbReference type="EMBL" id="NMO94588.1"/>
    </source>
</evidence>
<keyword evidence="1" id="KW-0489">Methyltransferase</keyword>
<comment type="caution">
    <text evidence="1">The sequence shown here is derived from an EMBL/GenBank/DDBJ whole genome shotgun (WGS) entry which is preliminary data.</text>
</comment>
<dbReference type="Gene3D" id="3.40.50.150">
    <property type="entry name" value="Vaccinia Virus protein VP39"/>
    <property type="match status" value="1"/>
</dbReference>
<dbReference type="SUPFAM" id="SSF53335">
    <property type="entry name" value="S-adenosyl-L-methionine-dependent methyltransferases"/>
    <property type="match status" value="1"/>
</dbReference>
<name>A0A848M0Y3_PAELE</name>
<reference evidence="1 2" key="1">
    <citation type="submission" date="2020-04" db="EMBL/GenBank/DDBJ databases">
        <title>Paenibacillus algicola sp. nov., a novel marine bacterium producing alginate lyase.</title>
        <authorList>
            <person name="Huang H."/>
        </authorList>
    </citation>
    <scope>NUCLEOTIDE SEQUENCE [LARGE SCALE GENOMIC DNA]</scope>
    <source>
        <strain evidence="1 2">L7-75</strain>
    </source>
</reference>
<dbReference type="GO" id="GO:0032259">
    <property type="term" value="P:methylation"/>
    <property type="evidence" value="ECO:0007669"/>
    <property type="project" value="UniProtKB-KW"/>
</dbReference>
<evidence type="ECO:0000313" key="2">
    <source>
        <dbReference type="Proteomes" id="UP000565468"/>
    </source>
</evidence>
<keyword evidence="1" id="KW-0808">Transferase</keyword>
<organism evidence="1 2">
    <name type="scientific">Paenibacillus lemnae</name>
    <dbReference type="NCBI Taxonomy" id="1330551"/>
    <lineage>
        <taxon>Bacteria</taxon>
        <taxon>Bacillati</taxon>
        <taxon>Bacillota</taxon>
        <taxon>Bacilli</taxon>
        <taxon>Bacillales</taxon>
        <taxon>Paenibacillaceae</taxon>
        <taxon>Paenibacillus</taxon>
    </lineage>
</organism>